<organism evidence="3 4">
    <name type="scientific">Mucilaginibacter boryungensis</name>
    <dbReference type="NCBI Taxonomy" id="768480"/>
    <lineage>
        <taxon>Bacteria</taxon>
        <taxon>Pseudomonadati</taxon>
        <taxon>Bacteroidota</taxon>
        <taxon>Sphingobacteriia</taxon>
        <taxon>Sphingobacteriales</taxon>
        <taxon>Sphingobacteriaceae</taxon>
        <taxon>Mucilaginibacter</taxon>
    </lineage>
</organism>
<keyword evidence="1" id="KW-0812">Transmembrane</keyword>
<evidence type="ECO:0000313" key="4">
    <source>
        <dbReference type="Proteomes" id="UP000632774"/>
    </source>
</evidence>
<proteinExistence type="predicted"/>
<name>A0ABR9XIZ1_9SPHI</name>
<dbReference type="Pfam" id="PF26002">
    <property type="entry name" value="Beta-barrel_AprE"/>
    <property type="match status" value="1"/>
</dbReference>
<accession>A0ABR9XIZ1</accession>
<dbReference type="Gene3D" id="2.40.30.170">
    <property type="match status" value="1"/>
</dbReference>
<protein>
    <submittedName>
        <fullName evidence="3">HlyD family efflux transporter periplasmic adaptor subunit</fullName>
    </submittedName>
</protein>
<keyword evidence="4" id="KW-1185">Reference proteome</keyword>
<feature type="transmembrane region" description="Helical" evidence="1">
    <location>
        <begin position="45"/>
        <end position="69"/>
    </location>
</feature>
<evidence type="ECO:0000313" key="3">
    <source>
        <dbReference type="EMBL" id="MBE9667196.1"/>
    </source>
</evidence>
<dbReference type="EMBL" id="JADFFM010000001">
    <property type="protein sequence ID" value="MBE9667196.1"/>
    <property type="molecule type" value="Genomic_DNA"/>
</dbReference>
<evidence type="ECO:0000259" key="2">
    <source>
        <dbReference type="Pfam" id="PF26002"/>
    </source>
</evidence>
<comment type="caution">
    <text evidence="3">The sequence shown here is derived from an EMBL/GenBank/DDBJ whole genome shotgun (WGS) entry which is preliminary data.</text>
</comment>
<gene>
    <name evidence="3" type="ORF">IRJ18_12565</name>
</gene>
<sequence>MQKEERYNLTDAAGDGISVSARQPEVNRKHTEEIHEIISKEPLWIVRWGIVLVAAILLLVLSIAATIRYPDTLKLPLRMSSNTISPHQPIALVQVTQEHFSAIKIGQKAIVHLTAFPNDYYGRLSGSIISISEEPDRRGLFTVQLKLDTTTLKPPFKLQSWMTGKAEIITNDVTLLQRIYRNLVKI</sequence>
<dbReference type="Proteomes" id="UP000632774">
    <property type="component" value="Unassembled WGS sequence"/>
</dbReference>
<dbReference type="InterPro" id="IPR058982">
    <property type="entry name" value="Beta-barrel_AprE"/>
</dbReference>
<evidence type="ECO:0000256" key="1">
    <source>
        <dbReference type="SAM" id="Phobius"/>
    </source>
</evidence>
<keyword evidence="1" id="KW-1133">Transmembrane helix</keyword>
<feature type="domain" description="AprE-like beta-barrel" evidence="2">
    <location>
        <begin position="91"/>
        <end position="170"/>
    </location>
</feature>
<reference evidence="3 4" key="1">
    <citation type="submission" date="2020-10" db="EMBL/GenBank/DDBJ databases">
        <title>Mucilaginibacter mali sp. nov., isolated from rhizosphere soil of apple orchard.</title>
        <authorList>
            <person name="Lee J.-S."/>
            <person name="Kim H.S."/>
            <person name="Kim J.-S."/>
        </authorList>
    </citation>
    <scope>NUCLEOTIDE SEQUENCE [LARGE SCALE GENOMIC DNA]</scope>
    <source>
        <strain evidence="3 4">KCTC 23157</strain>
    </source>
</reference>
<dbReference type="RefSeq" id="WP_194106545.1">
    <property type="nucleotide sequence ID" value="NZ_JADFFM010000001.1"/>
</dbReference>
<keyword evidence="1" id="KW-0472">Membrane</keyword>